<evidence type="ECO:0000313" key="11">
    <source>
        <dbReference type="EMBL" id="MCR6097688.1"/>
    </source>
</evidence>
<evidence type="ECO:0000256" key="1">
    <source>
        <dbReference type="ARBA" id="ARBA00003408"/>
    </source>
</evidence>
<protein>
    <recommendedName>
        <fullName evidence="4">Probable multidrug resistance protein NorM</fullName>
    </recommendedName>
    <alternativeName>
        <fullName evidence="9">Multidrug-efflux transporter</fullName>
    </alternativeName>
</protein>
<proteinExistence type="inferred from homology"/>
<dbReference type="RefSeq" id="WP_257822080.1">
    <property type="nucleotide sequence ID" value="NZ_JABXYM010000001.1"/>
</dbReference>
<dbReference type="PANTHER" id="PTHR43298:SF2">
    <property type="entry name" value="FMN_FAD EXPORTER YEEO-RELATED"/>
    <property type="match status" value="1"/>
</dbReference>
<feature type="transmembrane region" description="Helical" evidence="10">
    <location>
        <begin position="139"/>
        <end position="159"/>
    </location>
</feature>
<dbReference type="GO" id="GO:0015297">
    <property type="term" value="F:antiporter activity"/>
    <property type="evidence" value="ECO:0007669"/>
    <property type="project" value="InterPro"/>
</dbReference>
<sequence>MRKPALDQTSITTKQYLFLVIPITLSAVTTPLLGAVDTAVVGRMPDPTYIGGVAIGTLIFNTIYWLLGFLKVGTSGFTAQASGMKQSKELIAAFVRPALLAVCFGLLFIILQIPIEKSAFLLIETTPSVKQLASDYFSIRIWGAPFALLNYCVLGWLIGSARVKLSLALQLYMNISNIFLSVFLVLGLNLGVKGVAFATLFAEVSTVIIGLIVLNKLAVFSFENWRTNAVLQREKFVSMLKMNRDLFIRTLCLLSMLGFFTAKGSELGVEILAANAILIQIHYLLAYMYDGLAGANSILTGRALGQSNYELFKRTKALSFIWGLGLSVMMVILLFVFKEPFLALFTTIDSVKDLALTYYFWILLYPLVTFWGLLLYGMFTGATEGAPIRNSMIVSLILFFVVYALTFPSWQNHGLWLAFIVFSFGRTIFLWAYISRLHTKIAQVCKAA</sequence>
<reference evidence="11" key="1">
    <citation type="submission" date="2020-06" db="EMBL/GenBank/DDBJ databases">
        <title>Insight into the genomes of haloalkaliphilic bacilli from Kenyan soda lakes.</title>
        <authorList>
            <person name="Mwirichia R."/>
            <person name="Villamizar G.C."/>
            <person name="Poehlein A."/>
            <person name="Mugweru J."/>
            <person name="Kipnyargis A."/>
            <person name="Kiplimo D."/>
            <person name="Orwa P."/>
            <person name="Daniel R."/>
        </authorList>
    </citation>
    <scope>NUCLEOTIDE SEQUENCE</scope>
    <source>
        <strain evidence="11">B1096_S55</strain>
    </source>
</reference>
<evidence type="ECO:0000256" key="6">
    <source>
        <dbReference type="ARBA" id="ARBA00022692"/>
    </source>
</evidence>
<keyword evidence="6 10" id="KW-0812">Transmembrane</keyword>
<dbReference type="EMBL" id="JABXYM010000001">
    <property type="protein sequence ID" value="MCR6097688.1"/>
    <property type="molecule type" value="Genomic_DNA"/>
</dbReference>
<evidence type="ECO:0000256" key="4">
    <source>
        <dbReference type="ARBA" id="ARBA00020268"/>
    </source>
</evidence>
<dbReference type="CDD" id="cd13136">
    <property type="entry name" value="MATE_DinF_like"/>
    <property type="match status" value="1"/>
</dbReference>
<dbReference type="AlphaFoldDB" id="A0A9Q4B3E1"/>
<evidence type="ECO:0000256" key="9">
    <source>
        <dbReference type="ARBA" id="ARBA00031636"/>
    </source>
</evidence>
<evidence type="ECO:0000256" key="10">
    <source>
        <dbReference type="SAM" id="Phobius"/>
    </source>
</evidence>
<keyword evidence="12" id="KW-1185">Reference proteome</keyword>
<feature type="transmembrane region" description="Helical" evidence="10">
    <location>
        <begin position="358"/>
        <end position="379"/>
    </location>
</feature>
<keyword evidence="8 10" id="KW-0472">Membrane</keyword>
<evidence type="ECO:0000256" key="5">
    <source>
        <dbReference type="ARBA" id="ARBA00022448"/>
    </source>
</evidence>
<organism evidence="11 12">
    <name type="scientific">Salipaludibacillus agaradhaerens</name>
    <name type="common">Bacillus agaradhaerens</name>
    <dbReference type="NCBI Taxonomy" id="76935"/>
    <lineage>
        <taxon>Bacteria</taxon>
        <taxon>Bacillati</taxon>
        <taxon>Bacillota</taxon>
        <taxon>Bacilli</taxon>
        <taxon>Bacillales</taxon>
        <taxon>Bacillaceae</taxon>
    </lineage>
</organism>
<evidence type="ECO:0000256" key="7">
    <source>
        <dbReference type="ARBA" id="ARBA00022989"/>
    </source>
</evidence>
<dbReference type="InterPro" id="IPR002528">
    <property type="entry name" value="MATE_fam"/>
</dbReference>
<comment type="subcellular location">
    <subcellularLocation>
        <location evidence="2">Membrane</location>
        <topology evidence="2">Multi-pass membrane protein</topology>
    </subcellularLocation>
</comment>
<comment type="caution">
    <text evidence="11">The sequence shown here is derived from an EMBL/GenBank/DDBJ whole genome shotgun (WGS) entry which is preliminary data.</text>
</comment>
<feature type="transmembrane region" description="Helical" evidence="10">
    <location>
        <begin position="90"/>
        <end position="115"/>
    </location>
</feature>
<comment type="similarity">
    <text evidence="3">Belongs to the multi antimicrobial extrusion (MATE) (TC 2.A.66.1) family.</text>
</comment>
<dbReference type="Proteomes" id="UP001057753">
    <property type="component" value="Unassembled WGS sequence"/>
</dbReference>
<dbReference type="NCBIfam" id="TIGR00797">
    <property type="entry name" value="matE"/>
    <property type="match status" value="1"/>
</dbReference>
<keyword evidence="5" id="KW-0813">Transport</keyword>
<dbReference type="GO" id="GO:0005886">
    <property type="term" value="C:plasma membrane"/>
    <property type="evidence" value="ECO:0007669"/>
    <property type="project" value="TreeGrafter"/>
</dbReference>
<dbReference type="GO" id="GO:0042910">
    <property type="term" value="F:xenobiotic transmembrane transporter activity"/>
    <property type="evidence" value="ECO:0007669"/>
    <property type="project" value="InterPro"/>
</dbReference>
<comment type="function">
    <text evidence="1">Multidrug efflux pump.</text>
</comment>
<feature type="transmembrane region" description="Helical" evidence="10">
    <location>
        <begin position="171"/>
        <end position="192"/>
    </location>
</feature>
<evidence type="ECO:0000313" key="12">
    <source>
        <dbReference type="Proteomes" id="UP001057753"/>
    </source>
</evidence>
<feature type="transmembrane region" description="Helical" evidence="10">
    <location>
        <begin position="416"/>
        <end position="434"/>
    </location>
</feature>
<feature type="transmembrane region" description="Helical" evidence="10">
    <location>
        <begin position="271"/>
        <end position="289"/>
    </location>
</feature>
<keyword evidence="7 10" id="KW-1133">Transmembrane helix</keyword>
<dbReference type="PANTHER" id="PTHR43298">
    <property type="entry name" value="MULTIDRUG RESISTANCE PROTEIN NORM-RELATED"/>
    <property type="match status" value="1"/>
</dbReference>
<gene>
    <name evidence="11" type="ORF">HXA33_14140</name>
</gene>
<name>A0A9Q4B3E1_SALAG</name>
<dbReference type="InterPro" id="IPR044644">
    <property type="entry name" value="DinF-like"/>
</dbReference>
<evidence type="ECO:0000256" key="8">
    <source>
        <dbReference type="ARBA" id="ARBA00023136"/>
    </source>
</evidence>
<feature type="transmembrane region" description="Helical" evidence="10">
    <location>
        <begin position="317"/>
        <end position="338"/>
    </location>
</feature>
<evidence type="ECO:0000256" key="2">
    <source>
        <dbReference type="ARBA" id="ARBA00004141"/>
    </source>
</evidence>
<feature type="transmembrane region" description="Helical" evidence="10">
    <location>
        <begin position="246"/>
        <end position="265"/>
    </location>
</feature>
<feature type="transmembrane region" description="Helical" evidence="10">
    <location>
        <begin position="48"/>
        <end position="70"/>
    </location>
</feature>
<feature type="transmembrane region" description="Helical" evidence="10">
    <location>
        <begin position="391"/>
        <end position="410"/>
    </location>
</feature>
<evidence type="ECO:0000256" key="3">
    <source>
        <dbReference type="ARBA" id="ARBA00010199"/>
    </source>
</evidence>
<dbReference type="InterPro" id="IPR050222">
    <property type="entry name" value="MATE_MdtK"/>
</dbReference>
<dbReference type="Pfam" id="PF01554">
    <property type="entry name" value="MatE"/>
    <property type="match status" value="2"/>
</dbReference>
<feature type="transmembrane region" description="Helical" evidence="10">
    <location>
        <begin position="16"/>
        <end position="36"/>
    </location>
</feature>
<accession>A0A9Q4B3E1</accession>
<feature type="transmembrane region" description="Helical" evidence="10">
    <location>
        <begin position="204"/>
        <end position="225"/>
    </location>
</feature>